<dbReference type="GO" id="GO:0006508">
    <property type="term" value="P:proteolysis"/>
    <property type="evidence" value="ECO:0007669"/>
    <property type="project" value="UniProtKB-KW"/>
</dbReference>
<dbReference type="InterPro" id="IPR050728">
    <property type="entry name" value="Zinc_Metalloprotease_M4"/>
</dbReference>
<dbReference type="InterPro" id="IPR026444">
    <property type="entry name" value="Secre_tail"/>
</dbReference>
<organism evidence="5 6">
    <name type="scientific">Neolewinella lacunae</name>
    <dbReference type="NCBI Taxonomy" id="1517758"/>
    <lineage>
        <taxon>Bacteria</taxon>
        <taxon>Pseudomonadati</taxon>
        <taxon>Bacteroidota</taxon>
        <taxon>Saprospiria</taxon>
        <taxon>Saprospirales</taxon>
        <taxon>Lewinellaceae</taxon>
        <taxon>Neolewinella</taxon>
    </lineage>
</organism>
<reference evidence="5" key="1">
    <citation type="submission" date="2020-08" db="EMBL/GenBank/DDBJ databases">
        <title>Lewinella bacteria from marine environments.</title>
        <authorList>
            <person name="Zhong Y."/>
        </authorList>
    </citation>
    <scope>NUCLEOTIDE SEQUENCE</scope>
    <source>
        <strain evidence="5">KCTC 42187</strain>
    </source>
</reference>
<dbReference type="RefSeq" id="WP_187465595.1">
    <property type="nucleotide sequence ID" value="NZ_JACSIT010000067.1"/>
</dbReference>
<accession>A0A923T7F0</accession>
<feature type="chain" id="PRO_5037687603" evidence="1">
    <location>
        <begin position="23"/>
        <end position="742"/>
    </location>
</feature>
<dbReference type="PANTHER" id="PTHR33794">
    <property type="entry name" value="BACILLOLYSIN"/>
    <property type="match status" value="1"/>
</dbReference>
<dbReference type="GO" id="GO:0046872">
    <property type="term" value="F:metal ion binding"/>
    <property type="evidence" value="ECO:0007669"/>
    <property type="project" value="UniProtKB-KW"/>
</dbReference>
<feature type="domain" description="Peptidase M4" evidence="2">
    <location>
        <begin position="312"/>
        <end position="418"/>
    </location>
</feature>
<feature type="domain" description="Secretion system C-terminal sorting" evidence="4">
    <location>
        <begin position="672"/>
        <end position="741"/>
    </location>
</feature>
<dbReference type="Proteomes" id="UP000650081">
    <property type="component" value="Unassembled WGS sequence"/>
</dbReference>
<dbReference type="EMBL" id="JACSIT010000067">
    <property type="protein sequence ID" value="MBC6993491.1"/>
    <property type="molecule type" value="Genomic_DNA"/>
</dbReference>
<dbReference type="InterPro" id="IPR013856">
    <property type="entry name" value="Peptidase_M4_domain"/>
</dbReference>
<dbReference type="GO" id="GO:0004222">
    <property type="term" value="F:metalloendopeptidase activity"/>
    <property type="evidence" value="ECO:0007669"/>
    <property type="project" value="InterPro"/>
</dbReference>
<proteinExistence type="predicted"/>
<dbReference type="NCBIfam" id="TIGR04183">
    <property type="entry name" value="Por_Secre_tail"/>
    <property type="match status" value="1"/>
</dbReference>
<dbReference type="Pfam" id="PF18962">
    <property type="entry name" value="Por_Secre_tail"/>
    <property type="match status" value="1"/>
</dbReference>
<evidence type="ECO:0000256" key="1">
    <source>
        <dbReference type="SAM" id="SignalP"/>
    </source>
</evidence>
<dbReference type="Pfam" id="PF01447">
    <property type="entry name" value="Peptidase_M4"/>
    <property type="match status" value="1"/>
</dbReference>
<evidence type="ECO:0000259" key="3">
    <source>
        <dbReference type="Pfam" id="PF03413"/>
    </source>
</evidence>
<comment type="caution">
    <text evidence="5">The sequence shown here is derived from an EMBL/GenBank/DDBJ whole genome shotgun (WGS) entry which is preliminary data.</text>
</comment>
<keyword evidence="1" id="KW-0732">Signal</keyword>
<evidence type="ECO:0000313" key="6">
    <source>
        <dbReference type="Proteomes" id="UP000650081"/>
    </source>
</evidence>
<evidence type="ECO:0000313" key="5">
    <source>
        <dbReference type="EMBL" id="MBC6993491.1"/>
    </source>
</evidence>
<dbReference type="PANTHER" id="PTHR33794:SF1">
    <property type="entry name" value="BACILLOLYSIN"/>
    <property type="match status" value="1"/>
</dbReference>
<dbReference type="Pfam" id="PF03413">
    <property type="entry name" value="PepSY"/>
    <property type="match status" value="1"/>
</dbReference>
<dbReference type="AlphaFoldDB" id="A0A923T7F0"/>
<name>A0A923T7F0_9BACT</name>
<feature type="signal peptide" evidence="1">
    <location>
        <begin position="1"/>
        <end position="22"/>
    </location>
</feature>
<evidence type="ECO:0000259" key="4">
    <source>
        <dbReference type="Pfam" id="PF18962"/>
    </source>
</evidence>
<evidence type="ECO:0000259" key="2">
    <source>
        <dbReference type="Pfam" id="PF01447"/>
    </source>
</evidence>
<dbReference type="InterPro" id="IPR025711">
    <property type="entry name" value="PepSY"/>
</dbReference>
<sequence>MRRPTRLVFFLLTLSLPYTLLAQKPVPVQDQTFGLPPEKSTVQGPDGRHDARTGLPLALYQPNYRVGNGTPEENAREYLTARAGQLGLSNADLANLELAFLRQGAAGTTVRLAQRYEGLPVHKGEIAVSYTPTGEVHYVHNNFQYDSNVPDVRPAISLSAAKDLAYRHLRLAGTISRSSEELLILPRAEGARLAYRIAVSAVTPAGDWEVFIDAKNGEVLRAQDIAVYYRNHDHDHSEPPSYTPAPMLVSGTGKVFDPDPLSSSGSVYGATGLVDGNDSNTPELLAQQFNVTLLDITFDGTNYLLKGPWAEVVELEAPAKGIFSQTSPNWTANRSDDAFEAVSVYYHIDASMRYLNETLGVTVRPRGYTTGVRVDPAGFNGADNSRYSGGCECLYFGEGGVDDAEDSDVVHHELGHGLHDWITGGNLSNNQGLSEGSGDYWAVSYNRSVTSFAPSHPSYNFVFNWDGHNPFWPGRRTDDTRIYPTQLTGGIHNDGQIWATAMIQVLDAIGKPLADRVFWEGIALTGSSSNQNDAAVAVFNASGALGYDNATRQTIHSILTARGYILPPFVALPVEWLSVAAAPQDKTIVVTWTTAAEPDNAFFTVEKSVDGGRSFQALANVPSQTSGSYAYPDLAPQAGSNTYRIRQTDHDGTFSFSQVVNVQWAVGEEWLIYPNPVADELFVQWPGIAPGQEARLRLYDINGKLLREWTVVEGQQRLPVGDLAPGVYLLESERGTQRFVKQ</sequence>
<dbReference type="SUPFAM" id="SSF55486">
    <property type="entry name" value="Metalloproteases ('zincins'), catalytic domain"/>
    <property type="match status" value="1"/>
</dbReference>
<feature type="domain" description="PepSY" evidence="3">
    <location>
        <begin position="156"/>
        <end position="221"/>
    </location>
</feature>
<protein>
    <submittedName>
        <fullName evidence="5">T9SS type A sorting domain-containing protein</fullName>
    </submittedName>
</protein>
<gene>
    <name evidence="5" type="ORF">H9S92_04925</name>
</gene>
<keyword evidence="6" id="KW-1185">Reference proteome</keyword>
<dbReference type="Gene3D" id="3.10.170.10">
    <property type="match status" value="1"/>
</dbReference>